<dbReference type="Gene3D" id="3.40.190.10">
    <property type="entry name" value="Periplasmic binding protein-like II"/>
    <property type="match status" value="2"/>
</dbReference>
<organism evidence="5 6">
    <name type="scientific">Demequina sediminis</name>
    <dbReference type="NCBI Taxonomy" id="1930058"/>
    <lineage>
        <taxon>Bacteria</taxon>
        <taxon>Bacillati</taxon>
        <taxon>Actinomycetota</taxon>
        <taxon>Actinomycetes</taxon>
        <taxon>Micrococcales</taxon>
        <taxon>Demequinaceae</taxon>
        <taxon>Demequina</taxon>
    </lineage>
</organism>
<keyword evidence="2" id="KW-0406">Ion transport</keyword>
<sequence>MAHVRTLGAIALLATVTLTACAGGDESGDATPSGSTTAAPTAEADGTLTLYSGREEELIQPLLDQFTSETGIEVEVRYAGTTELAALLQEEGDATPADVFLSQDAGALGAVSKAGLFTTLPAEIADTVAAGFTSTDASWVGVTGRARVLAYDSEALTADEVPSSVLDLAEPEWAGKVGIAPSNASFQSFVTALRVLEGEDVAREWLEGLVAGGAQIYPKNTAILEAVQAGEIQIGLINHYYWFRALAEQGEGAMRAQLSFPEAGDAGSIVNVTGAGLLSGAANDADALEFIEYLVSDAGQQYFVDQTFEYPLAGDVTAPEGLPALDTLTNPELDLSDLDTLGETTALLTETGLL</sequence>
<keyword evidence="6" id="KW-1185">Reference proteome</keyword>
<dbReference type="InterPro" id="IPR026045">
    <property type="entry name" value="Ferric-bd"/>
</dbReference>
<comment type="similarity">
    <text evidence="1">Belongs to the bacterial solute-binding protein 1 family.</text>
</comment>
<name>A0ABP9WLB5_9MICO</name>
<accession>A0ABP9WLB5</accession>
<evidence type="ECO:0000313" key="5">
    <source>
        <dbReference type="EMBL" id="GAA5519496.1"/>
    </source>
</evidence>
<dbReference type="Proteomes" id="UP001426770">
    <property type="component" value="Unassembled WGS sequence"/>
</dbReference>
<evidence type="ECO:0000256" key="2">
    <source>
        <dbReference type="ARBA" id="ARBA00022496"/>
    </source>
</evidence>
<evidence type="ECO:0000256" key="3">
    <source>
        <dbReference type="ARBA" id="ARBA00022729"/>
    </source>
</evidence>
<dbReference type="PANTHER" id="PTHR30006">
    <property type="entry name" value="THIAMINE-BINDING PERIPLASMIC PROTEIN-RELATED"/>
    <property type="match status" value="1"/>
</dbReference>
<keyword evidence="2" id="KW-0813">Transport</keyword>
<dbReference type="CDD" id="cd13543">
    <property type="entry name" value="PBP2_Fbp"/>
    <property type="match status" value="1"/>
</dbReference>
<protein>
    <submittedName>
        <fullName evidence="5">Iron-utilization periplasmic protein</fullName>
    </submittedName>
</protein>
<dbReference type="PIRSF" id="PIRSF002825">
    <property type="entry name" value="CfbpA"/>
    <property type="match status" value="1"/>
</dbReference>
<dbReference type="PANTHER" id="PTHR30006:SF15">
    <property type="entry name" value="IRON-UTILIZATION PERIPLASMIC PROTEIN"/>
    <property type="match status" value="1"/>
</dbReference>
<gene>
    <name evidence="5" type="primary">fbpA</name>
    <name evidence="5" type="ORF">Lsed01_01946</name>
</gene>
<dbReference type="RefSeq" id="WP_286214208.1">
    <property type="nucleotide sequence ID" value="NZ_AP027736.1"/>
</dbReference>
<dbReference type="Pfam" id="PF13343">
    <property type="entry name" value="SBP_bac_6"/>
    <property type="match status" value="1"/>
</dbReference>
<dbReference type="EMBL" id="BAABRR010000010">
    <property type="protein sequence ID" value="GAA5519496.1"/>
    <property type="molecule type" value="Genomic_DNA"/>
</dbReference>
<evidence type="ECO:0000313" key="6">
    <source>
        <dbReference type="Proteomes" id="UP001426770"/>
    </source>
</evidence>
<reference evidence="5 6" key="1">
    <citation type="submission" date="2024-02" db="EMBL/GenBank/DDBJ databases">
        <title>Lysinimicrobium sediminis NBRC 112286.</title>
        <authorList>
            <person name="Ichikawa N."/>
            <person name="Katano-Makiyama Y."/>
            <person name="Hidaka K."/>
        </authorList>
    </citation>
    <scope>NUCLEOTIDE SEQUENCE [LARGE SCALE GENOMIC DNA]</scope>
    <source>
        <strain evidence="5 6">NBRC 112286</strain>
    </source>
</reference>
<dbReference type="SUPFAM" id="SSF53850">
    <property type="entry name" value="Periplasmic binding protein-like II"/>
    <property type="match status" value="1"/>
</dbReference>
<feature type="signal peptide" evidence="4">
    <location>
        <begin position="1"/>
        <end position="22"/>
    </location>
</feature>
<evidence type="ECO:0000256" key="4">
    <source>
        <dbReference type="SAM" id="SignalP"/>
    </source>
</evidence>
<keyword evidence="2" id="KW-0410">Iron transport</keyword>
<keyword evidence="2" id="KW-0408">Iron</keyword>
<proteinExistence type="inferred from homology"/>
<feature type="chain" id="PRO_5045360010" evidence="4">
    <location>
        <begin position="23"/>
        <end position="354"/>
    </location>
</feature>
<evidence type="ECO:0000256" key="1">
    <source>
        <dbReference type="ARBA" id="ARBA00008520"/>
    </source>
</evidence>
<dbReference type="PROSITE" id="PS51257">
    <property type="entry name" value="PROKAR_LIPOPROTEIN"/>
    <property type="match status" value="1"/>
</dbReference>
<keyword evidence="3 4" id="KW-0732">Signal</keyword>
<comment type="caution">
    <text evidence="5">The sequence shown here is derived from an EMBL/GenBank/DDBJ whole genome shotgun (WGS) entry which is preliminary data.</text>
</comment>